<dbReference type="InterPro" id="IPR047240">
    <property type="entry name" value="SANT_CDC5L_II"/>
</dbReference>
<dbReference type="STRING" id="857566.A0A1E3PPU1"/>
<protein>
    <recommendedName>
        <fullName evidence="8">Pre-mRNA-splicing factor CEF1</fullName>
    </recommendedName>
</protein>
<dbReference type="GO" id="GO:0045292">
    <property type="term" value="P:mRNA cis splicing, via spliceosome"/>
    <property type="evidence" value="ECO:0007669"/>
    <property type="project" value="EnsemblFungi"/>
</dbReference>
<evidence type="ECO:0000313" key="13">
    <source>
        <dbReference type="Proteomes" id="UP000095009"/>
    </source>
</evidence>
<comment type="similarity">
    <text evidence="1">Belongs to the CEF1 family.</text>
</comment>
<dbReference type="GO" id="GO:0005829">
    <property type="term" value="C:cytosol"/>
    <property type="evidence" value="ECO:0007669"/>
    <property type="project" value="EnsemblFungi"/>
</dbReference>
<dbReference type="AlphaFoldDB" id="A0A1E3PPU1"/>
<feature type="domain" description="Myb-like" evidence="10">
    <location>
        <begin position="2"/>
        <end position="53"/>
    </location>
</feature>
<dbReference type="InterPro" id="IPR017930">
    <property type="entry name" value="Myb_dom"/>
</dbReference>
<dbReference type="PANTHER" id="PTHR45885:SF1">
    <property type="entry name" value="CELL DIVISION CYCLE 5-LIKE PROTEIN"/>
    <property type="match status" value="1"/>
</dbReference>
<dbReference type="PROSITE" id="PS50090">
    <property type="entry name" value="MYB_LIKE"/>
    <property type="match status" value="2"/>
</dbReference>
<dbReference type="PROSITE" id="PS51294">
    <property type="entry name" value="HTH_MYB"/>
    <property type="match status" value="2"/>
</dbReference>
<keyword evidence="13" id="KW-1185">Reference proteome</keyword>
<keyword evidence="2" id="KW-0507">mRNA processing</keyword>
<dbReference type="PANTHER" id="PTHR45885">
    <property type="entry name" value="CELL DIVISION CYCLE 5-LIKE PROTEIN"/>
    <property type="match status" value="1"/>
</dbReference>
<keyword evidence="7" id="KW-0539">Nucleus</keyword>
<evidence type="ECO:0000259" key="10">
    <source>
        <dbReference type="PROSITE" id="PS50090"/>
    </source>
</evidence>
<dbReference type="EMBL" id="KV454407">
    <property type="protein sequence ID" value="ODQ67330.1"/>
    <property type="molecule type" value="Genomic_DNA"/>
</dbReference>
<dbReference type="FunFam" id="1.10.10.60:FF:000021">
    <property type="entry name" value="CDC5 cell division cycle 5-like"/>
    <property type="match status" value="1"/>
</dbReference>
<evidence type="ECO:0000256" key="3">
    <source>
        <dbReference type="ARBA" id="ARBA00022728"/>
    </source>
</evidence>
<dbReference type="InterPro" id="IPR001005">
    <property type="entry name" value="SANT/Myb"/>
</dbReference>
<evidence type="ECO:0000256" key="2">
    <source>
        <dbReference type="ARBA" id="ARBA00022664"/>
    </source>
</evidence>
<evidence type="ECO:0000256" key="8">
    <source>
        <dbReference type="ARBA" id="ARBA00034837"/>
    </source>
</evidence>
<gene>
    <name evidence="12" type="ORF">NADFUDRAFT_64473</name>
</gene>
<feature type="region of interest" description="Disordered" evidence="9">
    <location>
        <begin position="400"/>
        <end position="430"/>
    </location>
</feature>
<dbReference type="GO" id="GO:0003677">
    <property type="term" value="F:DNA binding"/>
    <property type="evidence" value="ECO:0007669"/>
    <property type="project" value="UniProtKB-KW"/>
</dbReference>
<feature type="region of interest" description="Disordered" evidence="9">
    <location>
        <begin position="250"/>
        <end position="283"/>
    </location>
</feature>
<feature type="compositionally biased region" description="Basic and acidic residues" evidence="9">
    <location>
        <begin position="261"/>
        <end position="278"/>
    </location>
</feature>
<dbReference type="GO" id="GO:0071014">
    <property type="term" value="C:post-mRNA release spliceosomal complex"/>
    <property type="evidence" value="ECO:0007669"/>
    <property type="project" value="EnsemblFungi"/>
</dbReference>
<evidence type="ECO:0000259" key="11">
    <source>
        <dbReference type="PROSITE" id="PS51294"/>
    </source>
</evidence>
<dbReference type="Gene3D" id="1.10.10.60">
    <property type="entry name" value="Homeodomain-like"/>
    <property type="match status" value="2"/>
</dbReference>
<dbReference type="InterPro" id="IPR021786">
    <property type="entry name" value="Cdc5p/Cef1_C"/>
</dbReference>
<dbReference type="CDD" id="cd11659">
    <property type="entry name" value="SANT_CDC5_II"/>
    <property type="match status" value="1"/>
</dbReference>
<evidence type="ECO:0000256" key="6">
    <source>
        <dbReference type="ARBA" id="ARBA00023187"/>
    </source>
</evidence>
<evidence type="ECO:0000313" key="12">
    <source>
        <dbReference type="EMBL" id="ODQ67330.1"/>
    </source>
</evidence>
<evidence type="ECO:0000256" key="5">
    <source>
        <dbReference type="ARBA" id="ARBA00023125"/>
    </source>
</evidence>
<evidence type="ECO:0000256" key="1">
    <source>
        <dbReference type="ARBA" id="ARBA00010506"/>
    </source>
</evidence>
<organism evidence="12 13">
    <name type="scientific">Nadsonia fulvescens var. elongata DSM 6958</name>
    <dbReference type="NCBI Taxonomy" id="857566"/>
    <lineage>
        <taxon>Eukaryota</taxon>
        <taxon>Fungi</taxon>
        <taxon>Dikarya</taxon>
        <taxon>Ascomycota</taxon>
        <taxon>Saccharomycotina</taxon>
        <taxon>Dipodascomycetes</taxon>
        <taxon>Dipodascales</taxon>
        <taxon>Dipodascales incertae sedis</taxon>
        <taxon>Nadsonia</taxon>
    </lineage>
</organism>
<dbReference type="GO" id="GO:0000974">
    <property type="term" value="C:Prp19 complex"/>
    <property type="evidence" value="ECO:0007669"/>
    <property type="project" value="EnsemblFungi"/>
</dbReference>
<accession>A0A1E3PPU1</accession>
<keyword evidence="5" id="KW-0238">DNA-binding</keyword>
<keyword evidence="6" id="KW-0508">mRNA splicing</keyword>
<dbReference type="Pfam" id="PF13921">
    <property type="entry name" value="Myb_DNA-bind_6"/>
    <property type="match status" value="1"/>
</dbReference>
<dbReference type="OrthoDB" id="1410009at2759"/>
<proteinExistence type="inferred from homology"/>
<dbReference type="Pfam" id="PF11831">
    <property type="entry name" value="Myb_Cef"/>
    <property type="match status" value="1"/>
</dbReference>
<keyword evidence="3" id="KW-0747">Spliceosome</keyword>
<feature type="domain" description="HTH myb-type" evidence="11">
    <location>
        <begin position="2"/>
        <end position="57"/>
    </location>
</feature>
<reference evidence="12 13" key="1">
    <citation type="journal article" date="2016" name="Proc. Natl. Acad. Sci. U.S.A.">
        <title>Comparative genomics of biotechnologically important yeasts.</title>
        <authorList>
            <person name="Riley R."/>
            <person name="Haridas S."/>
            <person name="Wolfe K.H."/>
            <person name="Lopes M.R."/>
            <person name="Hittinger C.T."/>
            <person name="Goeker M."/>
            <person name="Salamov A.A."/>
            <person name="Wisecaver J.H."/>
            <person name="Long T.M."/>
            <person name="Calvey C.H."/>
            <person name="Aerts A.L."/>
            <person name="Barry K.W."/>
            <person name="Choi C."/>
            <person name="Clum A."/>
            <person name="Coughlan A.Y."/>
            <person name="Deshpande S."/>
            <person name="Douglass A.P."/>
            <person name="Hanson S.J."/>
            <person name="Klenk H.-P."/>
            <person name="LaButti K.M."/>
            <person name="Lapidus A."/>
            <person name="Lindquist E.A."/>
            <person name="Lipzen A.M."/>
            <person name="Meier-Kolthoff J.P."/>
            <person name="Ohm R.A."/>
            <person name="Otillar R.P."/>
            <person name="Pangilinan J.L."/>
            <person name="Peng Y."/>
            <person name="Rokas A."/>
            <person name="Rosa C.A."/>
            <person name="Scheuner C."/>
            <person name="Sibirny A.A."/>
            <person name="Slot J.C."/>
            <person name="Stielow J.B."/>
            <person name="Sun H."/>
            <person name="Kurtzman C.P."/>
            <person name="Blackwell M."/>
            <person name="Grigoriev I.V."/>
            <person name="Jeffries T.W."/>
        </authorList>
    </citation>
    <scope>NUCLEOTIDE SEQUENCE [LARGE SCALE GENOMIC DNA]</scope>
    <source>
        <strain evidence="12 13">DSM 6958</strain>
    </source>
</reference>
<evidence type="ECO:0000256" key="7">
    <source>
        <dbReference type="ARBA" id="ARBA00023242"/>
    </source>
</evidence>
<dbReference type="InterPro" id="IPR009057">
    <property type="entry name" value="Homeodomain-like_sf"/>
</dbReference>
<dbReference type="SMART" id="SM00717">
    <property type="entry name" value="SANT"/>
    <property type="match status" value="2"/>
</dbReference>
<dbReference type="SUPFAM" id="SSF46689">
    <property type="entry name" value="Homeodomain-like"/>
    <property type="match status" value="1"/>
</dbReference>
<feature type="region of interest" description="Disordered" evidence="9">
    <location>
        <begin position="126"/>
        <end position="148"/>
    </location>
</feature>
<dbReference type="CDD" id="cd00167">
    <property type="entry name" value="SANT"/>
    <property type="match status" value="1"/>
</dbReference>
<sequence>MAPFVRGGVWTNVEDEILRAAISKYGLNQWSRVSSLLARKTAKQCKARWNEWLDPSVKKIEWSREEDEKLLHLAKIMPTQWRTIAPIVGRTASQCIERYQKLLDDAEQKDNVLSLTGVGSESQASLGSRKWRVGDIDPTPETKPARPDAIDMDEDELEMLSEARARLANTQGKKAKRKDRERLLEESRRLALLQKRRELKQAGINTRLGKKKKNEMDYNADIPFEHKPAVGFYSTSEEQGANEAAKLQFRRKKFSNELPENDNKKDKKRERGETKESATQRAAQMRTEKLLEMQDADQASKRRKLVLPSPQVEDSEFENIVKMGSKGEEVKEKYSGADTVTGTLIGDYQATPLPQTTRAFQVTSQNEDRLYQATREARIMTGNQISLLSNEAGEPIVDTENPFAKPDKLPSNRKFPTTETPRRDGLGVNQSEIGATPSEVLRRSFMSLPKPKNDFEIVLPDDEKLESIPPNLNNVPEDLGERERANEKMEKEAYEKSLQKRSETLKRELPRPANIVDTLPSIINHSNTYAQASIMVDNEMRDLINSDNKKYPLEKDLNSRTDTPVLPELDNDVKAKAEAEIKLELENNVSKEYMFSRYLDIYKNETNLLCKADQTENASLRTDTQEDKIQESAAMPLITHLSSLAQSANKQEHKLSVLFAGYIKRHGILLKKLTEKFELLNEKKISKNVFSQLKDMEDIALRTRFDALQEEVEFLTTSERNGQLRYQDLQDIKSSLLKKF</sequence>
<dbReference type="Proteomes" id="UP000095009">
    <property type="component" value="Unassembled WGS sequence"/>
</dbReference>
<evidence type="ECO:0000256" key="4">
    <source>
        <dbReference type="ARBA" id="ARBA00022737"/>
    </source>
</evidence>
<feature type="domain" description="HTH myb-type" evidence="11">
    <location>
        <begin position="58"/>
        <end position="107"/>
    </location>
</feature>
<dbReference type="InterPro" id="IPR047242">
    <property type="entry name" value="CDC5L/Cef1"/>
</dbReference>
<feature type="domain" description="Myb-like" evidence="10">
    <location>
        <begin position="54"/>
        <end position="103"/>
    </location>
</feature>
<name>A0A1E3PPU1_9ASCO</name>
<dbReference type="GO" id="GO:0140602">
    <property type="term" value="C:nucleolar peripheral inclusion body"/>
    <property type="evidence" value="ECO:0007669"/>
    <property type="project" value="EnsemblFungi"/>
</dbReference>
<evidence type="ECO:0000256" key="9">
    <source>
        <dbReference type="SAM" id="MobiDB-lite"/>
    </source>
</evidence>
<keyword evidence="4" id="KW-0677">Repeat</keyword>